<dbReference type="Gene3D" id="3.40.50.920">
    <property type="match status" value="1"/>
</dbReference>
<proteinExistence type="inferred from homology"/>
<dbReference type="SMART" id="SM00861">
    <property type="entry name" value="Transket_pyr"/>
    <property type="match status" value="1"/>
</dbReference>
<evidence type="ECO:0000256" key="3">
    <source>
        <dbReference type="ARBA" id="ARBA00022679"/>
    </source>
</evidence>
<comment type="caution">
    <text evidence="6">The sequence shown here is derived from an EMBL/GenBank/DDBJ whole genome shotgun (WGS) entry which is preliminary data.</text>
</comment>
<evidence type="ECO:0000256" key="4">
    <source>
        <dbReference type="ARBA" id="ARBA00023052"/>
    </source>
</evidence>
<dbReference type="GO" id="GO:0016740">
    <property type="term" value="F:transferase activity"/>
    <property type="evidence" value="ECO:0007669"/>
    <property type="project" value="UniProtKB-KW"/>
</dbReference>
<dbReference type="GO" id="GO:0000287">
    <property type="term" value="F:magnesium ion binding"/>
    <property type="evidence" value="ECO:0007669"/>
    <property type="project" value="UniProtKB-ARBA"/>
</dbReference>
<dbReference type="Pfam" id="PF02780">
    <property type="entry name" value="Transketolase_C"/>
    <property type="match status" value="1"/>
</dbReference>
<dbReference type="InterPro" id="IPR033248">
    <property type="entry name" value="Transketolase_C"/>
</dbReference>
<dbReference type="FunFam" id="3.40.50.970:FF:000129">
    <property type="entry name" value="Transketolase"/>
    <property type="match status" value="1"/>
</dbReference>
<dbReference type="InterPro" id="IPR009014">
    <property type="entry name" value="Transketo_C/PFOR_II"/>
</dbReference>
<organism evidence="6 7">
    <name type="scientific">Tractidigestivibacter scatoligenes</name>
    <name type="common">Olsenella scatoligenes</name>
    <dbReference type="NCBI Taxonomy" id="1299998"/>
    <lineage>
        <taxon>Bacteria</taxon>
        <taxon>Bacillati</taxon>
        <taxon>Actinomycetota</taxon>
        <taxon>Coriobacteriia</taxon>
        <taxon>Coriobacteriales</taxon>
        <taxon>Atopobiaceae</taxon>
        <taxon>Tractidigestivibacter</taxon>
    </lineage>
</organism>
<dbReference type="EMBL" id="LOJF01000012">
    <property type="protein sequence ID" value="KUH57726.1"/>
    <property type="molecule type" value="Genomic_DNA"/>
</dbReference>
<reference evidence="6 7" key="1">
    <citation type="submission" date="2015-12" db="EMBL/GenBank/DDBJ databases">
        <title>Draft Genome Sequence of Olsenella scatoligenes SK9K4T; a Producer of 3-Methylindole- (skatole) and 4-Methylphenol- (p-cresol) Isolated from Pig Feces.</title>
        <authorList>
            <person name="Li X."/>
            <person name="Borg B."/>
            <person name="Canibe N."/>
        </authorList>
    </citation>
    <scope>NUCLEOTIDE SEQUENCE [LARGE SCALE GENOMIC DNA]</scope>
    <source>
        <strain evidence="6 7">SK9K4</strain>
    </source>
</reference>
<dbReference type="InterPro" id="IPR051157">
    <property type="entry name" value="PDH/Transketolase"/>
</dbReference>
<dbReference type="SUPFAM" id="SSF52518">
    <property type="entry name" value="Thiamin diphosphate-binding fold (THDP-binding)"/>
    <property type="match status" value="1"/>
</dbReference>
<dbReference type="PROSITE" id="PS00802">
    <property type="entry name" value="TRANSKETOLASE_2"/>
    <property type="match status" value="1"/>
</dbReference>
<evidence type="ECO:0000256" key="1">
    <source>
        <dbReference type="ARBA" id="ARBA00001964"/>
    </source>
</evidence>
<dbReference type="STRING" id="1299998.AUL39_10495"/>
<evidence type="ECO:0000313" key="6">
    <source>
        <dbReference type="EMBL" id="KUH57726.1"/>
    </source>
</evidence>
<dbReference type="InterPro" id="IPR029061">
    <property type="entry name" value="THDP-binding"/>
</dbReference>
<dbReference type="PANTHER" id="PTHR43825">
    <property type="entry name" value="PYRUVATE DEHYDROGENASE E1 COMPONENT"/>
    <property type="match status" value="1"/>
</dbReference>
<feature type="domain" description="Transketolase-like pyrimidine-binding" evidence="5">
    <location>
        <begin position="4"/>
        <end position="169"/>
    </location>
</feature>
<name>A0A100YU39_TRASO</name>
<dbReference type="RefSeq" id="WP_059056054.1">
    <property type="nucleotide sequence ID" value="NZ_LOJF01000012.1"/>
</dbReference>
<evidence type="ECO:0000256" key="2">
    <source>
        <dbReference type="ARBA" id="ARBA00007131"/>
    </source>
</evidence>
<dbReference type="Pfam" id="PF02779">
    <property type="entry name" value="Transket_pyr"/>
    <property type="match status" value="1"/>
</dbReference>
<comment type="cofactor">
    <cofactor evidence="1">
        <name>thiamine diphosphate</name>
        <dbReference type="ChEBI" id="CHEBI:58937"/>
    </cofactor>
</comment>
<keyword evidence="7" id="KW-1185">Reference proteome</keyword>
<dbReference type="SUPFAM" id="SSF52922">
    <property type="entry name" value="TK C-terminal domain-like"/>
    <property type="match status" value="1"/>
</dbReference>
<keyword evidence="3" id="KW-0808">Transferase</keyword>
<dbReference type="OrthoDB" id="8732661at2"/>
<dbReference type="PANTHER" id="PTHR43825:SF1">
    <property type="entry name" value="TRANSKETOLASE-LIKE PYRIMIDINE-BINDING DOMAIN-CONTAINING PROTEIN"/>
    <property type="match status" value="1"/>
</dbReference>
<dbReference type="AlphaFoldDB" id="A0A100YU39"/>
<sequence length="309" mass="32645">MGKRATREAFGETLVELANEGMNVCAVDADLAGSTTTNKLQKAYPDRFVDVGIAEQDMIGVAAGLSLTGRIPFTASFAVFGVGRCYDQIRNTICDSNLNVKVCPTHAGITVGEDGATHEMLEDIGMMRALPNMRILVPADYRAAKAAIRIAATTPGPVYVRMGRHKVPEVYDESFVGGLPYAGVLREGTDVTILACGVEVAQSLAAADILAQSGISAEVIDVFSVKPLAEDVILSSAEKTGRVVTVEEHMVETGMGSAVASLLAEKRPTPMRLVGMRSFGTSAPGDVLLEHFGLDGAGIARQVEEFVRA</sequence>
<gene>
    <name evidence="6" type="ORF">AUL39_10495</name>
</gene>
<accession>A0A100YU39</accession>
<dbReference type="Gene3D" id="3.40.50.970">
    <property type="match status" value="1"/>
</dbReference>
<dbReference type="InterPro" id="IPR005475">
    <property type="entry name" value="Transketolase-like_Pyr-bd"/>
</dbReference>
<keyword evidence="4" id="KW-0786">Thiamine pyrophosphate</keyword>
<evidence type="ECO:0000313" key="7">
    <source>
        <dbReference type="Proteomes" id="UP000054078"/>
    </source>
</evidence>
<dbReference type="Proteomes" id="UP000054078">
    <property type="component" value="Unassembled WGS sequence"/>
</dbReference>
<comment type="similarity">
    <text evidence="2">Belongs to the transketolase family.</text>
</comment>
<evidence type="ECO:0000259" key="5">
    <source>
        <dbReference type="SMART" id="SM00861"/>
    </source>
</evidence>
<protein>
    <submittedName>
        <fullName evidence="6">Transketolase</fullName>
    </submittedName>
</protein>
<dbReference type="InterPro" id="IPR020826">
    <property type="entry name" value="Transketolase_BS"/>
</dbReference>
<dbReference type="CDD" id="cd07033">
    <property type="entry name" value="TPP_PYR_DXS_TK_like"/>
    <property type="match status" value="1"/>
</dbReference>